<evidence type="ECO:0000313" key="3">
    <source>
        <dbReference type="Proteomes" id="UP000244092"/>
    </source>
</evidence>
<keyword evidence="1" id="KW-0812">Transmembrane</keyword>
<dbReference type="AlphaFoldDB" id="A0A2T6CBG9"/>
<comment type="caution">
    <text evidence="2">The sequence shown here is derived from an EMBL/GenBank/DDBJ whole genome shotgun (WGS) entry which is preliminary data.</text>
</comment>
<name>A0A2T6CBG9_9RHOB</name>
<dbReference type="Gene3D" id="1.20.1260.100">
    <property type="entry name" value="TspO/MBR protein"/>
    <property type="match status" value="1"/>
</dbReference>
<accession>A0A2T6CBG9</accession>
<dbReference type="RefSeq" id="WP_231476833.1">
    <property type="nucleotide sequence ID" value="NZ_QBKU01000010.1"/>
</dbReference>
<dbReference type="InterPro" id="IPR038330">
    <property type="entry name" value="TspO/MBR-related_sf"/>
</dbReference>
<dbReference type="Proteomes" id="UP000244092">
    <property type="component" value="Unassembled WGS sequence"/>
</dbReference>
<gene>
    <name evidence="2" type="ORF">C8N31_110117</name>
</gene>
<sequence>MSGPMRPAFALLAVLLSLSFAASPFFVEGFGGFDPNQFPVPQDNPPVQPAGYAFGIWGLICVWLILGMAWGAIRALRDGQWHDMRVPLCLSLAFGTGWLAVAVTSPIWAAVLIWAMLLTALAALFMAPVGDRVWAAWPVGLYAGWLSAASCVSLGLLAAGYGWLDQTTAALVFIGLAIVLGGFVQGALGRAPTYGAAVIWALVAVVVNNLETAPMVAYVAGGGALAMVVPTLKALMRG</sequence>
<feature type="transmembrane region" description="Helical" evidence="1">
    <location>
        <begin position="139"/>
        <end position="161"/>
    </location>
</feature>
<feature type="transmembrane region" description="Helical" evidence="1">
    <location>
        <begin position="50"/>
        <end position="72"/>
    </location>
</feature>
<feature type="transmembrane region" description="Helical" evidence="1">
    <location>
        <begin position="107"/>
        <end position="127"/>
    </location>
</feature>
<feature type="transmembrane region" description="Helical" evidence="1">
    <location>
        <begin position="191"/>
        <end position="210"/>
    </location>
</feature>
<keyword evidence="1" id="KW-1133">Transmembrane helix</keyword>
<feature type="transmembrane region" description="Helical" evidence="1">
    <location>
        <begin position="84"/>
        <end position="101"/>
    </location>
</feature>
<organism evidence="2 3">
    <name type="scientific">Sulfitobacter mediterraneus</name>
    <dbReference type="NCBI Taxonomy" id="83219"/>
    <lineage>
        <taxon>Bacteria</taxon>
        <taxon>Pseudomonadati</taxon>
        <taxon>Pseudomonadota</taxon>
        <taxon>Alphaproteobacteria</taxon>
        <taxon>Rhodobacterales</taxon>
        <taxon>Roseobacteraceae</taxon>
        <taxon>Sulfitobacter</taxon>
    </lineage>
</organism>
<feature type="transmembrane region" description="Helical" evidence="1">
    <location>
        <begin position="167"/>
        <end position="184"/>
    </location>
</feature>
<proteinExistence type="predicted"/>
<keyword evidence="1" id="KW-0472">Membrane</keyword>
<evidence type="ECO:0000313" key="2">
    <source>
        <dbReference type="EMBL" id="PTX72857.1"/>
    </source>
</evidence>
<dbReference type="EMBL" id="QBKU01000010">
    <property type="protein sequence ID" value="PTX72857.1"/>
    <property type="molecule type" value="Genomic_DNA"/>
</dbReference>
<protein>
    <submittedName>
        <fullName evidence="2">TspO/MBR related protein</fullName>
    </submittedName>
</protein>
<reference evidence="2 3" key="1">
    <citation type="submission" date="2018-04" db="EMBL/GenBank/DDBJ databases">
        <title>Genomic Encyclopedia of Archaeal and Bacterial Type Strains, Phase II (KMG-II): from individual species to whole genera.</title>
        <authorList>
            <person name="Goeker M."/>
        </authorList>
    </citation>
    <scope>NUCLEOTIDE SEQUENCE [LARGE SCALE GENOMIC DNA]</scope>
    <source>
        <strain evidence="2 3">DSM 12244</strain>
    </source>
</reference>
<evidence type="ECO:0000256" key="1">
    <source>
        <dbReference type="SAM" id="Phobius"/>
    </source>
</evidence>